<feature type="transmembrane region" description="Helical" evidence="7">
    <location>
        <begin position="186"/>
        <end position="205"/>
    </location>
</feature>
<dbReference type="InterPro" id="IPR004358">
    <property type="entry name" value="Sig_transdc_His_kin-like_C"/>
</dbReference>
<evidence type="ECO:0000256" key="6">
    <source>
        <dbReference type="PROSITE-ProRule" id="PRU00169"/>
    </source>
</evidence>
<dbReference type="PROSITE" id="PS50112">
    <property type="entry name" value="PAS"/>
    <property type="match status" value="1"/>
</dbReference>
<dbReference type="Pfam" id="PF00072">
    <property type="entry name" value="Response_reg"/>
    <property type="match status" value="1"/>
</dbReference>
<dbReference type="InterPro" id="IPR011006">
    <property type="entry name" value="CheY-like_superfamily"/>
</dbReference>
<dbReference type="SUPFAM" id="SSF52172">
    <property type="entry name" value="CheY-like"/>
    <property type="match status" value="1"/>
</dbReference>
<feature type="modified residue" description="4-aspartylphosphate" evidence="6">
    <location>
        <position position="657"/>
    </location>
</feature>
<dbReference type="PANTHER" id="PTHR43047">
    <property type="entry name" value="TWO-COMPONENT HISTIDINE PROTEIN KINASE"/>
    <property type="match status" value="1"/>
</dbReference>
<dbReference type="CDD" id="cd00082">
    <property type="entry name" value="HisKA"/>
    <property type="match status" value="1"/>
</dbReference>
<dbReference type="InterPro" id="IPR036890">
    <property type="entry name" value="HATPase_C_sf"/>
</dbReference>
<evidence type="ECO:0000259" key="10">
    <source>
        <dbReference type="PROSITE" id="PS50112"/>
    </source>
</evidence>
<dbReference type="PROSITE" id="PS50109">
    <property type="entry name" value="HIS_KIN"/>
    <property type="match status" value="1"/>
</dbReference>
<dbReference type="SMART" id="SM00388">
    <property type="entry name" value="HisKA"/>
    <property type="match status" value="1"/>
</dbReference>
<evidence type="ECO:0000313" key="12">
    <source>
        <dbReference type="Proteomes" id="UP001623232"/>
    </source>
</evidence>
<dbReference type="SMART" id="SM00387">
    <property type="entry name" value="HATPase_c"/>
    <property type="match status" value="1"/>
</dbReference>
<dbReference type="SMART" id="SM00448">
    <property type="entry name" value="REC"/>
    <property type="match status" value="1"/>
</dbReference>
<dbReference type="Proteomes" id="UP001623232">
    <property type="component" value="Chromosome"/>
</dbReference>
<dbReference type="NCBIfam" id="TIGR00229">
    <property type="entry name" value="sensory_box"/>
    <property type="match status" value="1"/>
</dbReference>
<dbReference type="SUPFAM" id="SSF55874">
    <property type="entry name" value="ATPase domain of HSP90 chaperone/DNA topoisomerase II/histidine kinase"/>
    <property type="match status" value="1"/>
</dbReference>
<dbReference type="CDD" id="cd00130">
    <property type="entry name" value="PAS"/>
    <property type="match status" value="1"/>
</dbReference>
<dbReference type="Gene3D" id="3.40.50.2300">
    <property type="match status" value="1"/>
</dbReference>
<dbReference type="SMART" id="SM00091">
    <property type="entry name" value="PAS"/>
    <property type="match status" value="1"/>
</dbReference>
<organism evidence="11 12">
    <name type="scientific">Aliisedimentitalea scapharcae</name>
    <dbReference type="NCBI Taxonomy" id="1524259"/>
    <lineage>
        <taxon>Bacteria</taxon>
        <taxon>Pseudomonadati</taxon>
        <taxon>Pseudomonadota</taxon>
        <taxon>Alphaproteobacteria</taxon>
        <taxon>Rhodobacterales</taxon>
        <taxon>Roseobacteraceae</taxon>
        <taxon>Aliisedimentitalea</taxon>
    </lineage>
</organism>
<dbReference type="InterPro" id="IPR013767">
    <property type="entry name" value="PAS_fold"/>
</dbReference>
<proteinExistence type="predicted"/>
<keyword evidence="7" id="KW-1133">Transmembrane helix</keyword>
<dbReference type="SUPFAM" id="SSF55785">
    <property type="entry name" value="PYP-like sensor domain (PAS domain)"/>
    <property type="match status" value="1"/>
</dbReference>
<dbReference type="InterPro" id="IPR003594">
    <property type="entry name" value="HATPase_dom"/>
</dbReference>
<accession>A0ABZ2XM17</accession>
<keyword evidence="12" id="KW-1185">Reference proteome</keyword>
<dbReference type="InterPro" id="IPR003661">
    <property type="entry name" value="HisK_dim/P_dom"/>
</dbReference>
<evidence type="ECO:0000259" key="9">
    <source>
        <dbReference type="PROSITE" id="PS50110"/>
    </source>
</evidence>
<protein>
    <recommendedName>
        <fullName evidence="2">histidine kinase</fullName>
        <ecNumber evidence="2">2.7.13.3</ecNumber>
    </recommendedName>
</protein>
<feature type="domain" description="PAS" evidence="10">
    <location>
        <begin position="218"/>
        <end position="262"/>
    </location>
</feature>
<dbReference type="Pfam" id="PF00989">
    <property type="entry name" value="PAS"/>
    <property type="match status" value="1"/>
</dbReference>
<name>A0ABZ2XM17_9RHOB</name>
<dbReference type="CDD" id="cd17546">
    <property type="entry name" value="REC_hyHK_CKI1_RcsC-like"/>
    <property type="match status" value="1"/>
</dbReference>
<dbReference type="RefSeq" id="WP_406644358.1">
    <property type="nucleotide sequence ID" value="NZ_CP123584.1"/>
</dbReference>
<sequence length="840" mass="92459">MPTRSPHIRRLLVIGLFLVVGLVIVGSQTIRLGRDVLWQLDQLSVTSTDNVQWNLVQSEVELMQLQIAVVSAQESRGSLTSLRRRFDVFYSRVHTFRESSSYAQLFQDAGSPDHIAEMVDFLDRWVGVIDGSDANLMASLEDFVSEIKALQPKVRSSSLVAVRVHASQSDARRDAIGQTLAAMVKAALGLAAILVAGVLLLIQMYQRLGRISKEREGVRARLEGMVSSSLDAILTINRSGEIRDFNAAAQELFGYSQAEMLGTPVTQLVQTPADGSDHPRDLVDVLLQAAHQSDIAQKRLALTGRRKSGEPFSAELSLSETYSESQEILVIFLRDISDRVRYENALRRARDEALAGEQAKSHLLTVMSHEMRTPLNGVLGALDLLEHQDLKPDQIRLVDAIRVSGDLLLHHVNDVLELSRLEAEETALNRARFDLERLAQALVDSQQAVARKGNNTLELRSNLNGRQIVFGDVRLVQKAMLNLIGNALKFTRNGEVCIELDRLAGTAEVEIQIIDTGPGIADGDLDRIFDDFVTIDPSFSRMSEGTGLGLAIVKRMVEAMEGRIGVESVEGEGSLFWMRLPLPVVRSPETSPQGGVDSPMALQMDCARILVVEDNEINRMLLASMLRNQGHVVVEAEDGQTGISAAQRQGFDLIFMDISMPGMDGIEAAHQIMRDGPNQTTPIVALTAHAGIEDQDRFMASGFVQVVTKPFTGEDLENAISRWTEYSMGSFLQGTGSNRNSVELLCQTVGDDHVARLLQDVKSDVDHLYDEIKQGMILSGQQKKQIHKLAGSIGVLGLQGSGFLVRLEMGDTEVSEQDLRALDLLRKEVHHLVLNTASRP</sequence>
<keyword evidence="7" id="KW-0812">Transmembrane</keyword>
<dbReference type="EMBL" id="CP123584">
    <property type="protein sequence ID" value="WZK87128.1"/>
    <property type="molecule type" value="Genomic_DNA"/>
</dbReference>
<dbReference type="SUPFAM" id="SSF47384">
    <property type="entry name" value="Homodimeric domain of signal transducing histidine kinase"/>
    <property type="match status" value="1"/>
</dbReference>
<keyword evidence="7" id="KW-0472">Membrane</keyword>
<dbReference type="PANTHER" id="PTHR43047:SF64">
    <property type="entry name" value="HISTIDINE KINASE CONTAINING CHEY-HOMOLOGOUS RECEIVER DOMAIN AND PAS DOMAIN-RELATED"/>
    <property type="match status" value="1"/>
</dbReference>
<reference evidence="11 12" key="1">
    <citation type="submission" date="2023-04" db="EMBL/GenBank/DDBJ databases">
        <title>Complete genome sequence of Alisedimentitalea scapharcae.</title>
        <authorList>
            <person name="Rong J.-C."/>
            <person name="Yi M.-L."/>
            <person name="Zhao Q."/>
        </authorList>
    </citation>
    <scope>NUCLEOTIDE SEQUENCE [LARGE SCALE GENOMIC DNA]</scope>
    <source>
        <strain evidence="11 12">KCTC 42119</strain>
    </source>
</reference>
<keyword evidence="3 6" id="KW-0597">Phosphoprotein</keyword>
<feature type="domain" description="Response regulatory" evidence="9">
    <location>
        <begin position="608"/>
        <end position="724"/>
    </location>
</feature>
<evidence type="ECO:0000313" key="11">
    <source>
        <dbReference type="EMBL" id="WZK87128.1"/>
    </source>
</evidence>
<dbReference type="Gene3D" id="1.10.287.130">
    <property type="match status" value="1"/>
</dbReference>
<dbReference type="InterPro" id="IPR036097">
    <property type="entry name" value="HisK_dim/P_sf"/>
</dbReference>
<dbReference type="EC" id="2.7.13.3" evidence="2"/>
<dbReference type="InterPro" id="IPR000014">
    <property type="entry name" value="PAS"/>
</dbReference>
<evidence type="ECO:0000256" key="7">
    <source>
        <dbReference type="SAM" id="Phobius"/>
    </source>
</evidence>
<evidence type="ECO:0000256" key="1">
    <source>
        <dbReference type="ARBA" id="ARBA00000085"/>
    </source>
</evidence>
<evidence type="ECO:0000259" key="8">
    <source>
        <dbReference type="PROSITE" id="PS50109"/>
    </source>
</evidence>
<keyword evidence="4" id="KW-0808">Transferase</keyword>
<comment type="catalytic activity">
    <reaction evidence="1">
        <text>ATP + protein L-histidine = ADP + protein N-phospho-L-histidine.</text>
        <dbReference type="EC" id="2.7.13.3"/>
    </reaction>
</comment>
<gene>
    <name evidence="11" type="ORF">QEZ52_10820</name>
</gene>
<dbReference type="PROSITE" id="PS50110">
    <property type="entry name" value="RESPONSE_REGULATORY"/>
    <property type="match status" value="1"/>
</dbReference>
<dbReference type="Gene3D" id="3.30.450.20">
    <property type="entry name" value="PAS domain"/>
    <property type="match status" value="1"/>
</dbReference>
<evidence type="ECO:0000256" key="3">
    <source>
        <dbReference type="ARBA" id="ARBA00022553"/>
    </source>
</evidence>
<evidence type="ECO:0000256" key="4">
    <source>
        <dbReference type="ARBA" id="ARBA00022679"/>
    </source>
</evidence>
<dbReference type="Gene3D" id="3.30.565.10">
    <property type="entry name" value="Histidine kinase-like ATPase, C-terminal domain"/>
    <property type="match status" value="1"/>
</dbReference>
<dbReference type="InterPro" id="IPR001789">
    <property type="entry name" value="Sig_transdc_resp-reg_receiver"/>
</dbReference>
<dbReference type="CDD" id="cd16922">
    <property type="entry name" value="HATPase_EvgS-ArcB-TorS-like"/>
    <property type="match status" value="1"/>
</dbReference>
<feature type="domain" description="Histidine kinase" evidence="8">
    <location>
        <begin position="366"/>
        <end position="584"/>
    </location>
</feature>
<dbReference type="PRINTS" id="PR00344">
    <property type="entry name" value="BCTRLSENSOR"/>
</dbReference>
<dbReference type="Pfam" id="PF02518">
    <property type="entry name" value="HATPase_c"/>
    <property type="match status" value="1"/>
</dbReference>
<evidence type="ECO:0000256" key="2">
    <source>
        <dbReference type="ARBA" id="ARBA00012438"/>
    </source>
</evidence>
<dbReference type="InterPro" id="IPR005467">
    <property type="entry name" value="His_kinase_dom"/>
</dbReference>
<evidence type="ECO:0000256" key="5">
    <source>
        <dbReference type="ARBA" id="ARBA00022777"/>
    </source>
</evidence>
<dbReference type="InterPro" id="IPR035965">
    <property type="entry name" value="PAS-like_dom_sf"/>
</dbReference>
<keyword evidence="5" id="KW-0418">Kinase</keyword>
<dbReference type="Pfam" id="PF00512">
    <property type="entry name" value="HisKA"/>
    <property type="match status" value="1"/>
</dbReference>